<dbReference type="InterPro" id="IPR050090">
    <property type="entry name" value="Tyrosine_recombinase_XerCD"/>
</dbReference>
<reference evidence="7" key="2">
    <citation type="submission" date="2021-04" db="EMBL/GenBank/DDBJ databases">
        <authorList>
            <person name="Liu J."/>
        </authorList>
    </citation>
    <scope>NUCLEOTIDE SEQUENCE</scope>
    <source>
        <strain evidence="7">BAD-6</strain>
    </source>
</reference>
<dbReference type="PROSITE" id="PS51898">
    <property type="entry name" value="TYR_RECOMBINASE"/>
    <property type="match status" value="1"/>
</dbReference>
<gene>
    <name evidence="7" type="ORF">KCX82_04090</name>
</gene>
<evidence type="ECO:0000256" key="1">
    <source>
        <dbReference type="ARBA" id="ARBA00003283"/>
    </source>
</evidence>
<name>A0A8J7W0M1_9FIRM</name>
<dbReference type="EMBL" id="JAGSND010000002">
    <property type="protein sequence ID" value="MBR0597045.1"/>
    <property type="molecule type" value="Genomic_DNA"/>
</dbReference>
<evidence type="ECO:0000256" key="5">
    <source>
        <dbReference type="ARBA" id="ARBA00023172"/>
    </source>
</evidence>
<dbReference type="Gene3D" id="1.10.443.10">
    <property type="entry name" value="Intergrase catalytic core"/>
    <property type="match status" value="1"/>
</dbReference>
<sequence length="394" mass="45261">MASIREYKNKDGKVVSYDIRVYKGRDSSGKPLKPYLLTWKVPEGLTEKQVEKELNRQAVLFEQQCKQGLVADSKYTFEKYSQYALALKERNGIKFSTIERYKLLLNRINPIIGHLKIADIRPQHLNKLYEELGAPDINKRNGCGLSNKTILEHHRIISTIFSLAEKEMLVPYNPASKATPPKVERKEANYFQTDIVKSILSCLESESLKWKLIVHMLLITGARRGEILGLQWKNVDWKEGRIHICNNLLYSPSKGIYLTTPKTKKSKRPIKLPAETMELLKDYNDWYLKEKISLGSHWQDKDFIFVQYNGEPMHPDSVTDYLKKFAKKYNLPHINPHAFRHTAASLLIFSGVDIVSIADRLGHALPSTSANLYGHLIKEADEQSAEKLADIVLR</sequence>
<comment type="function">
    <text evidence="1">Site-specific tyrosine recombinase, which acts by catalyzing the cutting and rejoining of the recombining DNA molecules.</text>
</comment>
<dbReference type="InterPro" id="IPR013762">
    <property type="entry name" value="Integrase-like_cat_sf"/>
</dbReference>
<dbReference type="RefSeq" id="WP_227017176.1">
    <property type="nucleotide sequence ID" value="NZ_JAGSND010000002.1"/>
</dbReference>
<dbReference type="Pfam" id="PF00589">
    <property type="entry name" value="Phage_integrase"/>
    <property type="match status" value="1"/>
</dbReference>
<dbReference type="PANTHER" id="PTHR30349">
    <property type="entry name" value="PHAGE INTEGRASE-RELATED"/>
    <property type="match status" value="1"/>
</dbReference>
<dbReference type="Pfam" id="PF14659">
    <property type="entry name" value="Phage_int_SAM_3"/>
    <property type="match status" value="1"/>
</dbReference>
<dbReference type="GO" id="GO:0003677">
    <property type="term" value="F:DNA binding"/>
    <property type="evidence" value="ECO:0007669"/>
    <property type="project" value="UniProtKB-KW"/>
</dbReference>
<keyword evidence="5" id="KW-0233">DNA recombination</keyword>
<dbReference type="InterPro" id="IPR011010">
    <property type="entry name" value="DNA_brk_join_enz"/>
</dbReference>
<evidence type="ECO:0000313" key="7">
    <source>
        <dbReference type="EMBL" id="MBR0597045.1"/>
    </source>
</evidence>
<comment type="caution">
    <text evidence="7">The sequence shown here is derived from an EMBL/GenBank/DDBJ whole genome shotgun (WGS) entry which is preliminary data.</text>
</comment>
<feature type="domain" description="Tyr recombinase" evidence="6">
    <location>
        <begin position="186"/>
        <end position="386"/>
    </location>
</feature>
<dbReference type="SUPFAM" id="SSF56349">
    <property type="entry name" value="DNA breaking-rejoining enzymes"/>
    <property type="match status" value="1"/>
</dbReference>
<accession>A0A8J7W0M1</accession>
<dbReference type="CDD" id="cd01189">
    <property type="entry name" value="INT_ICEBs1_C_like"/>
    <property type="match status" value="1"/>
</dbReference>
<dbReference type="Gene3D" id="1.10.150.130">
    <property type="match status" value="1"/>
</dbReference>
<organism evidence="7 8">
    <name type="scientific">Sinanaerobacter chloroacetimidivorans</name>
    <dbReference type="NCBI Taxonomy" id="2818044"/>
    <lineage>
        <taxon>Bacteria</taxon>
        <taxon>Bacillati</taxon>
        <taxon>Bacillota</taxon>
        <taxon>Clostridia</taxon>
        <taxon>Peptostreptococcales</taxon>
        <taxon>Anaerovoracaceae</taxon>
        <taxon>Sinanaerobacter</taxon>
    </lineage>
</organism>
<evidence type="ECO:0000256" key="3">
    <source>
        <dbReference type="ARBA" id="ARBA00022908"/>
    </source>
</evidence>
<keyword evidence="4" id="KW-0238">DNA-binding</keyword>
<reference evidence="7" key="1">
    <citation type="submission" date="2021-04" db="EMBL/GenBank/DDBJ databases">
        <title>Sinoanaerobacter chloroacetimidivorans sp. nov., an obligate anaerobic bacterium isolated from anaerobic sludge.</title>
        <authorList>
            <person name="Bao Y."/>
        </authorList>
    </citation>
    <scope>NUCLEOTIDE SEQUENCE</scope>
    <source>
        <strain evidence="7">BAD-6</strain>
    </source>
</reference>
<evidence type="ECO:0000313" key="8">
    <source>
        <dbReference type="Proteomes" id="UP000675664"/>
    </source>
</evidence>
<keyword evidence="3" id="KW-0229">DNA integration</keyword>
<evidence type="ECO:0000256" key="2">
    <source>
        <dbReference type="ARBA" id="ARBA00008857"/>
    </source>
</evidence>
<evidence type="ECO:0000259" key="6">
    <source>
        <dbReference type="PROSITE" id="PS51898"/>
    </source>
</evidence>
<keyword evidence="8" id="KW-1185">Reference proteome</keyword>
<dbReference type="InterPro" id="IPR010998">
    <property type="entry name" value="Integrase_recombinase_N"/>
</dbReference>
<dbReference type="GO" id="GO:0015074">
    <property type="term" value="P:DNA integration"/>
    <property type="evidence" value="ECO:0007669"/>
    <property type="project" value="UniProtKB-KW"/>
</dbReference>
<dbReference type="AlphaFoldDB" id="A0A8J7W0M1"/>
<dbReference type="InterPro" id="IPR004107">
    <property type="entry name" value="Integrase_SAM-like_N"/>
</dbReference>
<comment type="similarity">
    <text evidence="2">Belongs to the 'phage' integrase family.</text>
</comment>
<proteinExistence type="inferred from homology"/>
<dbReference type="GO" id="GO:0006310">
    <property type="term" value="P:DNA recombination"/>
    <property type="evidence" value="ECO:0007669"/>
    <property type="project" value="UniProtKB-KW"/>
</dbReference>
<dbReference type="PANTHER" id="PTHR30349:SF64">
    <property type="entry name" value="PROPHAGE INTEGRASE INTD-RELATED"/>
    <property type="match status" value="1"/>
</dbReference>
<evidence type="ECO:0000256" key="4">
    <source>
        <dbReference type="ARBA" id="ARBA00023125"/>
    </source>
</evidence>
<protein>
    <submittedName>
        <fullName evidence="7">Site-specific integrase</fullName>
    </submittedName>
</protein>
<dbReference type="Proteomes" id="UP000675664">
    <property type="component" value="Unassembled WGS sequence"/>
</dbReference>
<dbReference type="InterPro" id="IPR002104">
    <property type="entry name" value="Integrase_catalytic"/>
</dbReference>